<name>A0A4R8T5I7_9PEZI</name>
<dbReference type="AlphaFoldDB" id="A0A4R8T5I7"/>
<reference evidence="2 3" key="1">
    <citation type="submission" date="2018-11" db="EMBL/GenBank/DDBJ databases">
        <title>Genome sequence and assembly of Colletotrichum sidae.</title>
        <authorList>
            <person name="Gan P."/>
            <person name="Shirasu K."/>
        </authorList>
    </citation>
    <scope>NUCLEOTIDE SEQUENCE [LARGE SCALE GENOMIC DNA]</scope>
    <source>
        <strain evidence="2 3">CBS 518.97</strain>
    </source>
</reference>
<keyword evidence="3" id="KW-1185">Reference proteome</keyword>
<feature type="compositionally biased region" description="Basic and acidic residues" evidence="1">
    <location>
        <begin position="165"/>
        <end position="181"/>
    </location>
</feature>
<evidence type="ECO:0000313" key="2">
    <source>
        <dbReference type="EMBL" id="TEA12477.1"/>
    </source>
</evidence>
<evidence type="ECO:0000313" key="3">
    <source>
        <dbReference type="Proteomes" id="UP000295604"/>
    </source>
</evidence>
<sequence length="198" mass="21424">MRRNDEPSPKETDRKEALVWGEGPSVTGGDRSYSSIAYPSVRTTGRGEEIWALDEIDGARASRVCPGAWVLGRMFAHRQLTNEKRGTSFRAWPAQGGSPTLSSSTVSEMSLPSRSQYPITSTGDQDLHLSGPFRVRVQANADKRAVPEAGAGAGAGAGTGLFATRRRDTQAGKESQVREMEGERTICGTVVGSRERRR</sequence>
<feature type="region of interest" description="Disordered" evidence="1">
    <location>
        <begin position="1"/>
        <end position="34"/>
    </location>
</feature>
<protein>
    <submittedName>
        <fullName evidence="2">Uncharacterized protein</fullName>
    </submittedName>
</protein>
<gene>
    <name evidence="2" type="ORF">C8034_v004514</name>
</gene>
<proteinExistence type="predicted"/>
<feature type="compositionally biased region" description="Basic and acidic residues" evidence="1">
    <location>
        <begin position="1"/>
        <end position="17"/>
    </location>
</feature>
<feature type="region of interest" description="Disordered" evidence="1">
    <location>
        <begin position="148"/>
        <end position="181"/>
    </location>
</feature>
<dbReference type="EMBL" id="QAPF01000250">
    <property type="protein sequence ID" value="TEA12477.1"/>
    <property type="molecule type" value="Genomic_DNA"/>
</dbReference>
<comment type="caution">
    <text evidence="2">The sequence shown here is derived from an EMBL/GenBank/DDBJ whole genome shotgun (WGS) entry which is preliminary data.</text>
</comment>
<organism evidence="2 3">
    <name type="scientific">Colletotrichum sidae</name>
    <dbReference type="NCBI Taxonomy" id="1347389"/>
    <lineage>
        <taxon>Eukaryota</taxon>
        <taxon>Fungi</taxon>
        <taxon>Dikarya</taxon>
        <taxon>Ascomycota</taxon>
        <taxon>Pezizomycotina</taxon>
        <taxon>Sordariomycetes</taxon>
        <taxon>Hypocreomycetidae</taxon>
        <taxon>Glomerellales</taxon>
        <taxon>Glomerellaceae</taxon>
        <taxon>Colletotrichum</taxon>
        <taxon>Colletotrichum orbiculare species complex</taxon>
    </lineage>
</organism>
<dbReference type="Proteomes" id="UP000295604">
    <property type="component" value="Unassembled WGS sequence"/>
</dbReference>
<evidence type="ECO:0000256" key="1">
    <source>
        <dbReference type="SAM" id="MobiDB-lite"/>
    </source>
</evidence>
<accession>A0A4R8T5I7</accession>